<dbReference type="GO" id="GO:0005524">
    <property type="term" value="F:ATP binding"/>
    <property type="evidence" value="ECO:0007669"/>
    <property type="project" value="UniProtKB-KW"/>
</dbReference>
<dbReference type="PRINTS" id="PR00344">
    <property type="entry name" value="BCTRLSENSOR"/>
</dbReference>
<feature type="modified residue" description="4-aspartylphosphate" evidence="7">
    <location>
        <position position="1128"/>
    </location>
</feature>
<dbReference type="InterPro" id="IPR005467">
    <property type="entry name" value="His_kinase_dom"/>
</dbReference>
<dbReference type="PROSITE" id="PS50110">
    <property type="entry name" value="RESPONSE_REGULATORY"/>
    <property type="match status" value="1"/>
</dbReference>
<feature type="transmembrane region" description="Helical" evidence="8">
    <location>
        <begin position="786"/>
        <end position="806"/>
    </location>
</feature>
<feature type="signal peptide" evidence="9">
    <location>
        <begin position="1"/>
        <end position="23"/>
    </location>
</feature>
<dbReference type="Pfam" id="PF07494">
    <property type="entry name" value="Reg_prop"/>
    <property type="match status" value="3"/>
</dbReference>
<dbReference type="PANTHER" id="PTHR43547">
    <property type="entry name" value="TWO-COMPONENT HISTIDINE KINASE"/>
    <property type="match status" value="1"/>
</dbReference>
<dbReference type="InterPro" id="IPR018060">
    <property type="entry name" value="HTH_AraC"/>
</dbReference>
<dbReference type="RefSeq" id="WP_373392554.1">
    <property type="nucleotide sequence ID" value="NZ_JBCFQJ010000034.1"/>
</dbReference>
<keyword evidence="13" id="KW-0547">Nucleotide-binding</keyword>
<evidence type="ECO:0000256" key="4">
    <source>
        <dbReference type="ARBA" id="ARBA00023015"/>
    </source>
</evidence>
<organism evidence="13 14">
    <name type="scientific">Flavobacterium magnesitis</name>
    <dbReference type="NCBI Taxonomy" id="3138077"/>
    <lineage>
        <taxon>Bacteria</taxon>
        <taxon>Pseudomonadati</taxon>
        <taxon>Bacteroidota</taxon>
        <taxon>Flavobacteriia</taxon>
        <taxon>Flavobacteriales</taxon>
        <taxon>Flavobacteriaceae</taxon>
        <taxon>Flavobacterium</taxon>
    </lineage>
</organism>
<name>A0ABV4TMV2_9FLAO</name>
<comment type="caution">
    <text evidence="13">The sequence shown here is derived from an EMBL/GenBank/DDBJ whole genome shotgun (WGS) entry which is preliminary data.</text>
</comment>
<evidence type="ECO:0000259" key="10">
    <source>
        <dbReference type="PROSITE" id="PS01124"/>
    </source>
</evidence>
<dbReference type="Pfam" id="PF07495">
    <property type="entry name" value="Y_Y_Y"/>
    <property type="match status" value="1"/>
</dbReference>
<evidence type="ECO:0000256" key="9">
    <source>
        <dbReference type="SAM" id="SignalP"/>
    </source>
</evidence>
<evidence type="ECO:0000256" key="8">
    <source>
        <dbReference type="SAM" id="Phobius"/>
    </source>
</evidence>
<dbReference type="InterPro" id="IPR015943">
    <property type="entry name" value="WD40/YVTN_repeat-like_dom_sf"/>
</dbReference>
<dbReference type="InterPro" id="IPR011110">
    <property type="entry name" value="Reg_prop"/>
</dbReference>
<evidence type="ECO:0000259" key="11">
    <source>
        <dbReference type="PROSITE" id="PS50109"/>
    </source>
</evidence>
<dbReference type="Gene3D" id="2.60.40.10">
    <property type="entry name" value="Immunoglobulins"/>
    <property type="match status" value="1"/>
</dbReference>
<evidence type="ECO:0000256" key="1">
    <source>
        <dbReference type="ARBA" id="ARBA00000085"/>
    </source>
</evidence>
<keyword evidence="13" id="KW-0067">ATP-binding</keyword>
<dbReference type="InterPro" id="IPR011123">
    <property type="entry name" value="Y_Y_Y"/>
</dbReference>
<comment type="catalytic activity">
    <reaction evidence="1">
        <text>ATP + protein L-histidine = ADP + protein N-phospho-L-histidine.</text>
        <dbReference type="EC" id="2.7.13.3"/>
    </reaction>
</comment>
<dbReference type="SMART" id="SM00342">
    <property type="entry name" value="HTH_ARAC"/>
    <property type="match status" value="1"/>
</dbReference>
<reference evidence="13 14" key="1">
    <citation type="submission" date="2024-04" db="EMBL/GenBank/DDBJ databases">
        <title>New Clade of Flavobacterium.</title>
        <authorList>
            <person name="Matos L."/>
            <person name="Proenca D.N."/>
            <person name="Fransisco R.M."/>
            <person name="Chung A.P."/>
            <person name="Maccario L."/>
            <person name="Sorensen S.J."/>
            <person name="Morais P.V."/>
        </authorList>
    </citation>
    <scope>NUCLEOTIDE SEQUENCE [LARGE SCALE GENOMIC DNA]</scope>
    <source>
        <strain evidence="13 14">FBOR7N2.3</strain>
    </source>
</reference>
<dbReference type="InterPro" id="IPR036890">
    <property type="entry name" value="HATPase_C_sf"/>
</dbReference>
<dbReference type="InterPro" id="IPR003661">
    <property type="entry name" value="HisK_dim/P_dom"/>
</dbReference>
<dbReference type="SUPFAM" id="SSF63829">
    <property type="entry name" value="Calcium-dependent phosphotriesterase"/>
    <property type="match status" value="1"/>
</dbReference>
<dbReference type="InterPro" id="IPR001789">
    <property type="entry name" value="Sig_transdc_resp-reg_receiver"/>
</dbReference>
<dbReference type="Gene3D" id="2.130.10.10">
    <property type="entry name" value="YVTN repeat-like/Quinoprotein amine dehydrogenase"/>
    <property type="match status" value="2"/>
</dbReference>
<dbReference type="InterPro" id="IPR036097">
    <property type="entry name" value="HisK_dim/P_sf"/>
</dbReference>
<evidence type="ECO:0000256" key="6">
    <source>
        <dbReference type="ARBA" id="ARBA00023163"/>
    </source>
</evidence>
<dbReference type="InterPro" id="IPR003594">
    <property type="entry name" value="HATPase_dom"/>
</dbReference>
<dbReference type="CDD" id="cd17574">
    <property type="entry name" value="REC_OmpR"/>
    <property type="match status" value="1"/>
</dbReference>
<dbReference type="InterPro" id="IPR013783">
    <property type="entry name" value="Ig-like_fold"/>
</dbReference>
<dbReference type="CDD" id="cd00082">
    <property type="entry name" value="HisKA"/>
    <property type="match status" value="1"/>
</dbReference>
<keyword evidence="6" id="KW-0804">Transcription</keyword>
<keyword evidence="9" id="KW-0732">Signal</keyword>
<keyword evidence="4" id="KW-0805">Transcription regulation</keyword>
<dbReference type="Pfam" id="PF12833">
    <property type="entry name" value="HTH_18"/>
    <property type="match status" value="1"/>
</dbReference>
<dbReference type="InterPro" id="IPR009057">
    <property type="entry name" value="Homeodomain-like_sf"/>
</dbReference>
<dbReference type="Pfam" id="PF00072">
    <property type="entry name" value="Response_reg"/>
    <property type="match status" value="1"/>
</dbReference>
<evidence type="ECO:0000256" key="2">
    <source>
        <dbReference type="ARBA" id="ARBA00012438"/>
    </source>
</evidence>
<dbReference type="Pfam" id="PF00512">
    <property type="entry name" value="HisKA"/>
    <property type="match status" value="1"/>
</dbReference>
<feature type="domain" description="HTH araC/xylS-type" evidence="10">
    <location>
        <begin position="1227"/>
        <end position="1326"/>
    </location>
</feature>
<dbReference type="SUPFAM" id="SSF46689">
    <property type="entry name" value="Homeodomain-like"/>
    <property type="match status" value="1"/>
</dbReference>
<accession>A0ABV4TMV2</accession>
<dbReference type="EC" id="2.7.13.3" evidence="2"/>
<dbReference type="InterPro" id="IPR018062">
    <property type="entry name" value="HTH_AraC-typ_CS"/>
</dbReference>
<keyword evidence="8" id="KW-0472">Membrane</keyword>
<dbReference type="PROSITE" id="PS01124">
    <property type="entry name" value="HTH_ARAC_FAMILY_2"/>
    <property type="match status" value="1"/>
</dbReference>
<dbReference type="SUPFAM" id="SSF82171">
    <property type="entry name" value="DPP6 N-terminal domain-like"/>
    <property type="match status" value="1"/>
</dbReference>
<evidence type="ECO:0000259" key="12">
    <source>
        <dbReference type="PROSITE" id="PS50110"/>
    </source>
</evidence>
<dbReference type="Pfam" id="PF02518">
    <property type="entry name" value="HATPase_c"/>
    <property type="match status" value="1"/>
</dbReference>
<dbReference type="PROSITE" id="PS00041">
    <property type="entry name" value="HTH_ARAC_FAMILY_1"/>
    <property type="match status" value="1"/>
</dbReference>
<dbReference type="InterPro" id="IPR011006">
    <property type="entry name" value="CheY-like_superfamily"/>
</dbReference>
<dbReference type="PANTHER" id="PTHR43547:SF2">
    <property type="entry name" value="HYBRID SIGNAL TRANSDUCTION HISTIDINE KINASE C"/>
    <property type="match status" value="1"/>
</dbReference>
<dbReference type="Gene3D" id="1.10.10.60">
    <property type="entry name" value="Homeodomain-like"/>
    <property type="match status" value="1"/>
</dbReference>
<dbReference type="Gene3D" id="3.30.565.10">
    <property type="entry name" value="Histidine kinase-like ATPase, C-terminal domain"/>
    <property type="match status" value="1"/>
</dbReference>
<keyword evidence="14" id="KW-1185">Reference proteome</keyword>
<keyword evidence="8" id="KW-1133">Transmembrane helix</keyword>
<dbReference type="SUPFAM" id="SSF47384">
    <property type="entry name" value="Homodimeric domain of signal transducing histidine kinase"/>
    <property type="match status" value="1"/>
</dbReference>
<feature type="domain" description="Histidine kinase" evidence="11">
    <location>
        <begin position="832"/>
        <end position="1049"/>
    </location>
</feature>
<dbReference type="SUPFAM" id="SSF52172">
    <property type="entry name" value="CheY-like"/>
    <property type="match status" value="1"/>
</dbReference>
<evidence type="ECO:0000256" key="7">
    <source>
        <dbReference type="PROSITE-ProRule" id="PRU00169"/>
    </source>
</evidence>
<sequence length="1335" mass="151546">MNINFRRKVLLGLFLCCCVFLNAQQSFVFTAIDSKNGLSENRVRNILQLQDGRMVVTTEGVTNIYDGTSFKYLHLKGNNISQLTGYSGFHHGYVDKEYVWIKDKSRLMAIDIKQERFVSKPDSVLFKMGIREPIADFFVDASQNYWVLTSSDKLFFRNAKNGKTSILLKNVSTPNGTKDQLYDVAVVKQQLFLFYRNGLIVCYDLKTAKELYKTNSLSNQEQSKYNNTLMVVQSDNSLYQIRNGSKGVMLGYDIKKRKHTKILETDYWLNTISVDNKGNLWVSCAIGLWFIDKNLKEKQLIPSFKLVDGTAVNTEASTLYNDSQGGLWIGTFNHGLLYYHPDRFKFKNVGKTFFGTQLIDIDVTCFEQTAQNTILVGTKNGLYSYLSETSKLSIFTGLPADVDCLSMTKDSQNRIWICTRNKGVYCLQNNQVKHINQIGGNCRYIVEKPDGQFLVATSERLADFNPVTGKFQSLQLRLNGEALGSVSQLIVFDTQSFLGRSNAGLFVYNYKKNSISQPLKALLKNENQNYTAIFKDSRGIVWIGTQDGLSVWQPSKGELHTLFTDDGLVNNSIKGITEDKQGLIWVTTAGGVSRIAVDTKEKKLRFSIANFNHYDGVIENEFTASATFASSNGQLLMGGVNGFNTLDLQKPWSFKQLQKPLFTGLMLFGIKVKSGESYDGNIILKNAIATTKSIALNYNQNFISVDFSALNYVNPTQTYYRYRLEGVDDNWREIVAQNGTGNASYTNLAPGTYVLKVKAASNSREWSKEYAEIRIVVNPPFWKTPIAYVLYLVLLSLLLYFSLSYYKKWTNQQLMRKNEEKLNEMKFNFFTNVSHEFRTPLTLIITPLESILKEIKETAIESKIKLVHRHALNLQHLVNQLLDFRRLEISGEKLNLTFGDLVDFVMQFEDLFGKLAQEKQIDFSIQSEKSELFMYFDKDKLHKVINNLLSNAFKFTPEGGTITIRLSQLFENQNSDFVQLEVIDSGSGISEKDLPNVFQRFYQASTTQGGSGIGLHLVKEYVELHSGDVMVESEPNVKTIFSFRIPNNLVPQKTDFETLVAVPEDAIHNQFVATTSKKETLLVVEDNDDLRRFLATELSHKYEVFEAADGEEGEVLALSKSPDLIISDVMMPKVDGFELCKRIKSNVQTSHIPLILLTARTSEYLKVTGYQSGADEYLAKPFNLEILLLRIEKLIAQKNQRQSAFSKKLEVNPKEITITSIDEQLIEKALDCMEKNMDNPDYSVQQFSQDLGMDRTVLYKKLQSITGLAPSEFIRSIRLKRAAQLLIQGQYSVAEVAEKVGFNTQKYFSKYFKEAFGVSPSKYAQNGKKADNELL</sequence>
<protein>
    <recommendedName>
        <fullName evidence="2">histidine kinase</fullName>
        <ecNumber evidence="2">2.7.13.3</ecNumber>
    </recommendedName>
</protein>
<feature type="domain" description="Response regulatory" evidence="12">
    <location>
        <begin position="1080"/>
        <end position="1195"/>
    </location>
</feature>
<evidence type="ECO:0000313" key="13">
    <source>
        <dbReference type="EMBL" id="MFA9195383.1"/>
    </source>
</evidence>
<dbReference type="Gene3D" id="1.10.287.130">
    <property type="match status" value="1"/>
</dbReference>
<dbReference type="SMART" id="SM00387">
    <property type="entry name" value="HATPase_c"/>
    <property type="match status" value="1"/>
</dbReference>
<evidence type="ECO:0000256" key="3">
    <source>
        <dbReference type="ARBA" id="ARBA00022553"/>
    </source>
</evidence>
<keyword evidence="5" id="KW-0238">DNA-binding</keyword>
<dbReference type="InterPro" id="IPR004358">
    <property type="entry name" value="Sig_transdc_His_kin-like_C"/>
</dbReference>
<evidence type="ECO:0000313" key="14">
    <source>
        <dbReference type="Proteomes" id="UP001574170"/>
    </source>
</evidence>
<keyword evidence="3 7" id="KW-0597">Phosphoprotein</keyword>
<keyword evidence="8" id="KW-0812">Transmembrane</keyword>
<gene>
    <name evidence="13" type="ORF">AAGV33_13295</name>
</gene>
<dbReference type="SMART" id="SM00448">
    <property type="entry name" value="REC"/>
    <property type="match status" value="1"/>
</dbReference>
<dbReference type="Proteomes" id="UP001574170">
    <property type="component" value="Unassembled WGS sequence"/>
</dbReference>
<dbReference type="EMBL" id="JBCFQK010000022">
    <property type="protein sequence ID" value="MFA9195383.1"/>
    <property type="molecule type" value="Genomic_DNA"/>
</dbReference>
<dbReference type="Gene3D" id="3.40.50.2300">
    <property type="match status" value="1"/>
</dbReference>
<proteinExistence type="predicted"/>
<dbReference type="PROSITE" id="PS50109">
    <property type="entry name" value="HIS_KIN"/>
    <property type="match status" value="1"/>
</dbReference>
<feature type="chain" id="PRO_5046436881" description="histidine kinase" evidence="9">
    <location>
        <begin position="24"/>
        <end position="1335"/>
    </location>
</feature>
<dbReference type="SMART" id="SM00388">
    <property type="entry name" value="HisKA"/>
    <property type="match status" value="1"/>
</dbReference>
<dbReference type="SUPFAM" id="SSF55874">
    <property type="entry name" value="ATPase domain of HSP90 chaperone/DNA topoisomerase II/histidine kinase"/>
    <property type="match status" value="1"/>
</dbReference>
<evidence type="ECO:0000256" key="5">
    <source>
        <dbReference type="ARBA" id="ARBA00023125"/>
    </source>
</evidence>